<feature type="transmembrane region" description="Helical" evidence="1">
    <location>
        <begin position="284"/>
        <end position="306"/>
    </location>
</feature>
<dbReference type="EnsemblMetazoa" id="CLYHEMT000899.1">
    <property type="protein sequence ID" value="CLYHEMP000899.1"/>
    <property type="gene ID" value="CLYHEMG000899"/>
</dbReference>
<dbReference type="Proteomes" id="UP000594262">
    <property type="component" value="Unplaced"/>
</dbReference>
<dbReference type="InterPro" id="IPR026505">
    <property type="entry name" value="Solute_c_fam_35_mem_F3/F4"/>
</dbReference>
<feature type="transmembrane region" description="Helical" evidence="1">
    <location>
        <begin position="156"/>
        <end position="175"/>
    </location>
</feature>
<feature type="transmembrane region" description="Helical" evidence="1">
    <location>
        <begin position="224"/>
        <end position="241"/>
    </location>
</feature>
<feature type="transmembrane region" description="Helical" evidence="1">
    <location>
        <begin position="195"/>
        <end position="217"/>
    </location>
</feature>
<feature type="transmembrane region" description="Helical" evidence="1">
    <location>
        <begin position="374"/>
        <end position="395"/>
    </location>
</feature>
<dbReference type="PANTHER" id="PTHR19346">
    <property type="entry name" value="SUGAR PHOSPHATE TRANSPORTER DOMAIN-CONTAINING PROTEIN"/>
    <property type="match status" value="1"/>
</dbReference>
<dbReference type="SUPFAM" id="SSF103481">
    <property type="entry name" value="Multidrug resistance efflux transporter EmrE"/>
    <property type="match status" value="1"/>
</dbReference>
<feature type="transmembrane region" description="Helical" evidence="1">
    <location>
        <begin position="345"/>
        <end position="368"/>
    </location>
</feature>
<feature type="transmembrane region" description="Helical" evidence="1">
    <location>
        <begin position="253"/>
        <end position="272"/>
    </location>
</feature>
<dbReference type="GeneID" id="136809437"/>
<protein>
    <submittedName>
        <fullName evidence="2">Uncharacterized protein</fullName>
    </submittedName>
</protein>
<keyword evidence="1" id="KW-0472">Membrane</keyword>
<organism evidence="2 3">
    <name type="scientific">Clytia hemisphaerica</name>
    <dbReference type="NCBI Taxonomy" id="252671"/>
    <lineage>
        <taxon>Eukaryota</taxon>
        <taxon>Metazoa</taxon>
        <taxon>Cnidaria</taxon>
        <taxon>Hydrozoa</taxon>
        <taxon>Hydroidolina</taxon>
        <taxon>Leptothecata</taxon>
        <taxon>Obeliida</taxon>
        <taxon>Clytiidae</taxon>
        <taxon>Clytia</taxon>
    </lineage>
</organism>
<evidence type="ECO:0000313" key="3">
    <source>
        <dbReference type="Proteomes" id="UP000594262"/>
    </source>
</evidence>
<feature type="transmembrane region" description="Helical" evidence="1">
    <location>
        <begin position="318"/>
        <end position="338"/>
    </location>
</feature>
<dbReference type="InterPro" id="IPR037185">
    <property type="entry name" value="EmrE-like"/>
</dbReference>
<keyword evidence="1" id="KW-0812">Transmembrane</keyword>
<name>A0A7M5TRY3_9CNID</name>
<proteinExistence type="predicted"/>
<feature type="transmembrane region" description="Helical" evidence="1">
    <location>
        <begin position="116"/>
        <end position="136"/>
    </location>
</feature>
<dbReference type="AlphaFoldDB" id="A0A7M5TRY3"/>
<evidence type="ECO:0000256" key="1">
    <source>
        <dbReference type="SAM" id="Phobius"/>
    </source>
</evidence>
<keyword evidence="1" id="KW-1133">Transmembrane helix</keyword>
<sequence length="429" mass="48561">MQQSTLGIEKREHQTGSVHHLDVEPVLFHNKKKQKKDQLLQDRSSVHNDDDTLRMIDNELAKAMLPDAEVRICGCKEGTFRIISGLILVVLIAVSWTGFTQFGRSVYDKDFKSPYFTAWFSICFQVSMYPIFMVPLMCQKTPFRIRTFLRQTAEIFGTRGFCLRSVVVFLLRYSIPFTAINLMWNYFYYRSLKELNAGVVATVFASQSTFVYILSLIFLKDKFFILRMSSVLLSLGGIILMGHGEGFDNPHTLGILFAALAALMAAIYQVAFKRVLGQATSGQVALFVTVIGITNLLFFAPFIFLLHYVGLEKIDWHLLPWLELAGTAALQLVFHYLVSFGIAFTFPLFISIGILISVPFNAVVDAIFRNESFGISKTVAFFLIIVGFMLLLIPIRKVERLERKWCCGNGHGTEKEEAASRQMLESDGL</sequence>
<dbReference type="RefSeq" id="XP_066922069.1">
    <property type="nucleotide sequence ID" value="XM_067065968.1"/>
</dbReference>
<dbReference type="OrthoDB" id="10062838at2759"/>
<dbReference type="PANTHER" id="PTHR19346:SF4">
    <property type="entry name" value="SUGAR PHOSPHATE TRANSPORTER DOMAIN-CONTAINING PROTEIN"/>
    <property type="match status" value="1"/>
</dbReference>
<accession>A0A7M5TRY3</accession>
<keyword evidence="3" id="KW-1185">Reference proteome</keyword>
<evidence type="ECO:0000313" key="2">
    <source>
        <dbReference type="EnsemblMetazoa" id="CLYHEMP000899.1"/>
    </source>
</evidence>
<feature type="transmembrane region" description="Helical" evidence="1">
    <location>
        <begin position="78"/>
        <end position="96"/>
    </location>
</feature>
<reference evidence="2" key="1">
    <citation type="submission" date="2021-01" db="UniProtKB">
        <authorList>
            <consortium name="EnsemblMetazoa"/>
        </authorList>
    </citation>
    <scope>IDENTIFICATION</scope>
</reference>